<gene>
    <name evidence="1" type="ORF">METZ01_LOCUS321266</name>
</gene>
<organism evidence="1">
    <name type="scientific">marine metagenome</name>
    <dbReference type="NCBI Taxonomy" id="408172"/>
    <lineage>
        <taxon>unclassified sequences</taxon>
        <taxon>metagenomes</taxon>
        <taxon>ecological metagenomes</taxon>
    </lineage>
</organism>
<dbReference type="Gene3D" id="1.25.40.10">
    <property type="entry name" value="Tetratricopeptide repeat domain"/>
    <property type="match status" value="1"/>
</dbReference>
<evidence type="ECO:0000313" key="1">
    <source>
        <dbReference type="EMBL" id="SVC68412.1"/>
    </source>
</evidence>
<feature type="non-terminal residue" evidence="1">
    <location>
        <position position="1"/>
    </location>
</feature>
<dbReference type="EMBL" id="UINC01104901">
    <property type="protein sequence ID" value="SVC68412.1"/>
    <property type="molecule type" value="Genomic_DNA"/>
</dbReference>
<sequence length="85" mass="9799">WHGVVKFSIWNGLNQFENNNYSSAISNLERVVYMYPKSIGRFHLILGQMYMENGDIEKATNHALKAQNINPDHEAPVKLLNKIIN</sequence>
<dbReference type="SUPFAM" id="SSF48452">
    <property type="entry name" value="TPR-like"/>
    <property type="match status" value="1"/>
</dbReference>
<dbReference type="InterPro" id="IPR019734">
    <property type="entry name" value="TPR_rpt"/>
</dbReference>
<protein>
    <submittedName>
        <fullName evidence="1">Uncharacterized protein</fullName>
    </submittedName>
</protein>
<dbReference type="InterPro" id="IPR011990">
    <property type="entry name" value="TPR-like_helical_dom_sf"/>
</dbReference>
<name>A0A382P922_9ZZZZ</name>
<reference evidence="1" key="1">
    <citation type="submission" date="2018-05" db="EMBL/GenBank/DDBJ databases">
        <authorList>
            <person name="Lanie J.A."/>
            <person name="Ng W.-L."/>
            <person name="Kazmierczak K.M."/>
            <person name="Andrzejewski T.M."/>
            <person name="Davidsen T.M."/>
            <person name="Wayne K.J."/>
            <person name="Tettelin H."/>
            <person name="Glass J.I."/>
            <person name="Rusch D."/>
            <person name="Podicherti R."/>
            <person name="Tsui H.-C.T."/>
            <person name="Winkler M.E."/>
        </authorList>
    </citation>
    <scope>NUCLEOTIDE SEQUENCE</scope>
</reference>
<dbReference type="PROSITE" id="PS50005">
    <property type="entry name" value="TPR"/>
    <property type="match status" value="1"/>
</dbReference>
<dbReference type="AlphaFoldDB" id="A0A382P922"/>
<accession>A0A382P922</accession>
<dbReference type="Pfam" id="PF13181">
    <property type="entry name" value="TPR_8"/>
    <property type="match status" value="1"/>
</dbReference>
<proteinExistence type="predicted"/>